<evidence type="ECO:0000256" key="1">
    <source>
        <dbReference type="SAM" id="SignalP"/>
    </source>
</evidence>
<gene>
    <name evidence="2" type="ORF">Syun_018957</name>
</gene>
<accession>A0AAP0ITW1</accession>
<feature type="chain" id="PRO_5042963800" evidence="1">
    <location>
        <begin position="20"/>
        <end position="486"/>
    </location>
</feature>
<dbReference type="Proteomes" id="UP001420932">
    <property type="component" value="Unassembled WGS sequence"/>
</dbReference>
<evidence type="ECO:0000313" key="2">
    <source>
        <dbReference type="EMBL" id="KAK9121340.1"/>
    </source>
</evidence>
<keyword evidence="1" id="KW-0732">Signal</keyword>
<organism evidence="2 3">
    <name type="scientific">Stephania yunnanensis</name>
    <dbReference type="NCBI Taxonomy" id="152371"/>
    <lineage>
        <taxon>Eukaryota</taxon>
        <taxon>Viridiplantae</taxon>
        <taxon>Streptophyta</taxon>
        <taxon>Embryophyta</taxon>
        <taxon>Tracheophyta</taxon>
        <taxon>Spermatophyta</taxon>
        <taxon>Magnoliopsida</taxon>
        <taxon>Ranunculales</taxon>
        <taxon>Menispermaceae</taxon>
        <taxon>Menispermoideae</taxon>
        <taxon>Cissampelideae</taxon>
        <taxon>Stephania</taxon>
    </lineage>
</organism>
<proteinExistence type="predicted"/>
<keyword evidence="3" id="KW-1185">Reference proteome</keyword>
<evidence type="ECO:0000313" key="3">
    <source>
        <dbReference type="Proteomes" id="UP001420932"/>
    </source>
</evidence>
<comment type="caution">
    <text evidence="2">The sequence shown here is derived from an EMBL/GenBank/DDBJ whole genome shotgun (WGS) entry which is preliminary data.</text>
</comment>
<dbReference type="AlphaFoldDB" id="A0AAP0ITW1"/>
<reference evidence="2 3" key="1">
    <citation type="submission" date="2024-01" db="EMBL/GenBank/DDBJ databases">
        <title>Genome assemblies of Stephania.</title>
        <authorList>
            <person name="Yang L."/>
        </authorList>
    </citation>
    <scope>NUCLEOTIDE SEQUENCE [LARGE SCALE GENOMIC DNA]</scope>
    <source>
        <strain evidence="2">YNDBR</strain>
        <tissue evidence="2">Leaf</tissue>
    </source>
</reference>
<name>A0AAP0ITW1_9MAGN</name>
<dbReference type="EMBL" id="JBBNAF010000008">
    <property type="protein sequence ID" value="KAK9121340.1"/>
    <property type="molecule type" value="Genomic_DNA"/>
</dbReference>
<sequence length="486" mass="53787">MASLFRCSQLSLSLGLSVSLRPPPPNPQPPTSRPRTTLLPGSAALLWSCSVVLHHFNPRLCSSRVSLRALIRSPLRSLFGGIVLSFIPRLAVLDWCNDLKYENLILNILGGNSAHEHGEQQESLCLHLYNIRVDEDTSDSSGLGRSRKNRENWSEGKILEEAKTINKSLSAPGNSFSRLTGILQDALATLCVKSEGTAKWLLDEIARRETDAERSLMHSESLKHLTVDALACQCLSEMRAVITHNGKGVVVVGNQKSGLDIAVECASLIHTASDSPAGKSTYSLIREPGELVKIKYTDVPLLYYTEILSKAMMAERGPISRGGWFFDRVGVSAIDCPYPCDNTCHNLVSKDRNKNFVSDSIANQKRIENRNGIFPSLIPSLISFLISNGIRDGIHKFINSVSDSVANQQRNQRRNAITNVSFRKKFHFCSVSVPFLIFISKSVSNQKRNFSVSISSIIRNGINFPFLIKSATTFSETELIPSLFHF</sequence>
<protein>
    <submittedName>
        <fullName evidence="2">Uncharacterized protein</fullName>
    </submittedName>
</protein>
<feature type="signal peptide" evidence="1">
    <location>
        <begin position="1"/>
        <end position="19"/>
    </location>
</feature>